<organism evidence="1">
    <name type="scientific">Streptomyces sp. NBC_01393</name>
    <dbReference type="NCBI Taxonomy" id="2903851"/>
    <lineage>
        <taxon>Bacteria</taxon>
        <taxon>Bacillati</taxon>
        <taxon>Actinomycetota</taxon>
        <taxon>Actinomycetes</taxon>
        <taxon>Kitasatosporales</taxon>
        <taxon>Streptomycetaceae</taxon>
        <taxon>Streptomyces</taxon>
    </lineage>
</organism>
<sequence>MLPDARALKYAVLHLQAATEVFLKARLQRDHWTLVFKNPATATRTAFDSGKIESSCTTEEAFTRLTRIMGLALPDKALDAVKELAKVRNALQHYGLTAQANAVEKRAADVLNFLLPFVTDHLLPGLGNEQRADAERTLVLVRGRVHRIEPPST</sequence>
<evidence type="ECO:0000313" key="1">
    <source>
        <dbReference type="EMBL" id="WTZ13909.1"/>
    </source>
</evidence>
<gene>
    <name evidence="1" type="ORF">OG699_41665</name>
</gene>
<dbReference type="AlphaFoldDB" id="A0AAU3I8H4"/>
<dbReference type="EMBL" id="CP109546">
    <property type="protein sequence ID" value="WTZ13909.1"/>
    <property type="molecule type" value="Genomic_DNA"/>
</dbReference>
<evidence type="ECO:0008006" key="2">
    <source>
        <dbReference type="Google" id="ProtNLM"/>
    </source>
</evidence>
<proteinExistence type="predicted"/>
<name>A0AAU3I8H4_9ACTN</name>
<reference evidence="1" key="1">
    <citation type="submission" date="2022-10" db="EMBL/GenBank/DDBJ databases">
        <title>The complete genomes of actinobacterial strains from the NBC collection.</title>
        <authorList>
            <person name="Joergensen T.S."/>
            <person name="Alvarez Arevalo M."/>
            <person name="Sterndorff E.B."/>
            <person name="Faurdal D."/>
            <person name="Vuksanovic O."/>
            <person name="Mourched A.-S."/>
            <person name="Charusanti P."/>
            <person name="Shaw S."/>
            <person name="Blin K."/>
            <person name="Weber T."/>
        </authorList>
    </citation>
    <scope>NUCLEOTIDE SEQUENCE</scope>
    <source>
        <strain evidence="1">NBC_01393</strain>
    </source>
</reference>
<accession>A0AAU3I8H4</accession>
<protein>
    <recommendedName>
        <fullName evidence="2">Apea-like HEPN domain-containing protein</fullName>
    </recommendedName>
</protein>